<dbReference type="Pfam" id="PF17757">
    <property type="entry name" value="UvrB_inter"/>
    <property type="match status" value="1"/>
</dbReference>
<comment type="subcellular location">
    <subcellularLocation>
        <location evidence="1 13">Cytoplasm</location>
    </subcellularLocation>
</comment>
<gene>
    <name evidence="13" type="primary">mfd</name>
    <name evidence="16" type="ORF">SAMN05443144_11852</name>
</gene>
<dbReference type="Gene3D" id="3.30.2060.10">
    <property type="entry name" value="Penicillin-binding protein 1b domain"/>
    <property type="match status" value="1"/>
</dbReference>
<sequence>MALQSVLKTFSAQIPWQELNAHIRKRNILLLDHFVGSTPALLAAKLSRKYDRVVVIHPDSESAKFMKGDLDALDVGQADYFPETGQHPYDDQQITDSSVVVQRSEVLENIRHHNRRLLVTSAPAVFDKIVSPELFAESSITIQNGDTVHFESLREELLNQEYEPVRFVSQPGEFAHRGGILDVFPYTGEYPIRLEFFGDEVDSIREFDPDSQRSVSLLKTVRLVPDASSLSQGEKRGLLSYFDEDTVVLLVNPSLIRSEMDHRFSEATERYEQLADKEEKLSPEQLFVDTEQFERSLEDCAQLYMGGFSKDRQADRRFRLDASPQPDFNGNIKLLREDIRNLSKQGFDTYILCDNEGQRDRFEELLGEPSKELRYHLSVETIHQGFLLNEQGLAVYTDHQIFNRYHRPKVRRKRHTSNISFKELRDLNIGDFVVHVDYGVGTFAGFKTIEVRGVEQESVVLRYKENSVLYVNVSSLHKIQKYSGKEGTQPRIDKLGSGRWARKKEQTKKKVKDIARDLIKLYAKRKSQDAFEFEPDNSWQTEMEARFEFEETPDQRSAIEAVKEDMESNTPMDRLVCGDVGFGKTEVAVRAAFKAVMNHKQVAMLVPTTILADQHYKTFKKRMKDFPVSIDVISRFRSGKEQRETLKRLKEGKVDIIVGTHRLTSKDVAFDDLGLLIVDEEQRFGVSAKERLKKYRATVDVLTLTATPIPRTLQFSLMGARDLSIINTPPENRQPVETEIHSFDKDLIRDAVSQEVSRGGQVFFIHNRVKNIEATANMVRELVPDVRVRFAHGQMSSKKLEKIIEDFYDHKFDVLLSTNIVENGIDISNANTMIINRADRFGLAELHQLRGRVGRSNRKAFCYLITPNIKSLTDEARKRLLALEEFSDLGSGFNIAMRDLDIRGAGDILGAEQSGFINDLGFDLYQKILNDAVKELKKEEFSEVFSDVEVSPELPETQVEFDLPALLKSNYVADSVERLNLYRKLAGAEKLEEIKDWKEEIEDRFGPVPDAAQNLITGAVIKLYASRLFLTKVRIRSGRMWLECPKHDSELGEEFYGHRFQELLKTLQQEAEDRFEVIQKDDKVRFVIHEIPDPEAAASFLKELSGAYNREVSFA</sequence>
<reference evidence="16 17" key="1">
    <citation type="submission" date="2016-11" db="EMBL/GenBank/DDBJ databases">
        <authorList>
            <person name="Jaros S."/>
            <person name="Januszkiewicz K."/>
            <person name="Wedrychowicz H."/>
        </authorList>
    </citation>
    <scope>NUCLEOTIDE SEQUENCE [LARGE SCALE GENOMIC DNA]</scope>
    <source>
        <strain evidence="16 17">DSM 21986</strain>
    </source>
</reference>
<dbReference type="SMART" id="SM01058">
    <property type="entry name" value="CarD_TRCF"/>
    <property type="match status" value="1"/>
</dbReference>
<dbReference type="SUPFAM" id="SSF141259">
    <property type="entry name" value="CarD-like"/>
    <property type="match status" value="1"/>
</dbReference>
<evidence type="ECO:0000256" key="9">
    <source>
        <dbReference type="ARBA" id="ARBA00023204"/>
    </source>
</evidence>
<keyword evidence="6" id="KW-0347">Helicase</keyword>
<dbReference type="Gene3D" id="2.40.10.170">
    <property type="match status" value="1"/>
</dbReference>
<evidence type="ECO:0000313" key="16">
    <source>
        <dbReference type="EMBL" id="SHG07906.1"/>
    </source>
</evidence>
<keyword evidence="3 13" id="KW-0547">Nucleotide-binding</keyword>
<organism evidence="16 17">
    <name type="scientific">Fodinibius roseus</name>
    <dbReference type="NCBI Taxonomy" id="1194090"/>
    <lineage>
        <taxon>Bacteria</taxon>
        <taxon>Pseudomonadati</taxon>
        <taxon>Balneolota</taxon>
        <taxon>Balneolia</taxon>
        <taxon>Balneolales</taxon>
        <taxon>Balneolaceae</taxon>
        <taxon>Fodinibius</taxon>
    </lineage>
</organism>
<dbReference type="InterPro" id="IPR027417">
    <property type="entry name" value="P-loop_NTPase"/>
</dbReference>
<evidence type="ECO:0000256" key="7">
    <source>
        <dbReference type="ARBA" id="ARBA00022840"/>
    </source>
</evidence>
<dbReference type="Pfam" id="PF00271">
    <property type="entry name" value="Helicase_C"/>
    <property type="match status" value="1"/>
</dbReference>
<dbReference type="GO" id="GO:0005524">
    <property type="term" value="F:ATP binding"/>
    <property type="evidence" value="ECO:0007669"/>
    <property type="project" value="UniProtKB-UniRule"/>
</dbReference>
<dbReference type="SMART" id="SM00982">
    <property type="entry name" value="TRCF"/>
    <property type="match status" value="1"/>
</dbReference>
<dbReference type="GO" id="GO:0000716">
    <property type="term" value="P:transcription-coupled nucleotide-excision repair, DNA damage recognition"/>
    <property type="evidence" value="ECO:0007669"/>
    <property type="project" value="UniProtKB-UniRule"/>
</dbReference>
<dbReference type="CDD" id="cd17991">
    <property type="entry name" value="DEXHc_TRCF"/>
    <property type="match status" value="1"/>
</dbReference>
<dbReference type="PANTHER" id="PTHR47964:SF1">
    <property type="entry name" value="ATP-DEPENDENT DNA HELICASE HOMOLOG RECG, CHLOROPLASTIC"/>
    <property type="match status" value="1"/>
</dbReference>
<evidence type="ECO:0000259" key="15">
    <source>
        <dbReference type="PROSITE" id="PS51194"/>
    </source>
</evidence>
<accession>A0A1M5GVX6</accession>
<dbReference type="InterPro" id="IPR014001">
    <property type="entry name" value="Helicase_ATP-bd"/>
</dbReference>
<feature type="domain" description="Helicase ATP-binding" evidence="14">
    <location>
        <begin position="565"/>
        <end position="726"/>
    </location>
</feature>
<dbReference type="GO" id="GO:0003684">
    <property type="term" value="F:damaged DNA binding"/>
    <property type="evidence" value="ECO:0007669"/>
    <property type="project" value="InterPro"/>
</dbReference>
<dbReference type="Gene3D" id="3.90.1150.50">
    <property type="entry name" value="Transcription-repair-coupling factor, D7 domain"/>
    <property type="match status" value="1"/>
</dbReference>
<dbReference type="InterPro" id="IPR036101">
    <property type="entry name" value="CarD-like/TRCF_RID_sf"/>
</dbReference>
<dbReference type="FunFam" id="3.40.50.300:FF:000546">
    <property type="entry name" value="Transcription-repair-coupling factor"/>
    <property type="match status" value="1"/>
</dbReference>
<comment type="function">
    <text evidence="13">Couples transcription and DNA repair by recognizing RNA polymerase (RNAP) stalled at DNA lesions. Mediates ATP-dependent release of RNAP and its truncated transcript from the DNA, and recruitment of nucleotide excision repair machinery to the damaged site.</text>
</comment>
<dbReference type="InterPro" id="IPR004576">
    <property type="entry name" value="Mfd"/>
</dbReference>
<dbReference type="SUPFAM" id="SSF143517">
    <property type="entry name" value="TRCF domain-like"/>
    <property type="match status" value="1"/>
</dbReference>
<dbReference type="AlphaFoldDB" id="A0A1M5GVX6"/>
<dbReference type="InterPro" id="IPR011545">
    <property type="entry name" value="DEAD/DEAH_box_helicase_dom"/>
</dbReference>
<keyword evidence="4 13" id="KW-0227">DNA damage</keyword>
<dbReference type="InterPro" id="IPR047112">
    <property type="entry name" value="RecG/Mfd"/>
</dbReference>
<evidence type="ECO:0000256" key="1">
    <source>
        <dbReference type="ARBA" id="ARBA00004496"/>
    </source>
</evidence>
<evidence type="ECO:0000256" key="13">
    <source>
        <dbReference type="HAMAP-Rule" id="MF_00969"/>
    </source>
</evidence>
<dbReference type="Proteomes" id="UP000184041">
    <property type="component" value="Unassembled WGS sequence"/>
</dbReference>
<dbReference type="SUPFAM" id="SSF52540">
    <property type="entry name" value="P-loop containing nucleoside triphosphate hydrolases"/>
    <property type="match status" value="4"/>
</dbReference>
<dbReference type="InterPro" id="IPR037235">
    <property type="entry name" value="TRCF-like_C_D7"/>
</dbReference>
<dbReference type="GO" id="GO:0016787">
    <property type="term" value="F:hydrolase activity"/>
    <property type="evidence" value="ECO:0007669"/>
    <property type="project" value="UniProtKB-KW"/>
</dbReference>
<dbReference type="Pfam" id="PF00270">
    <property type="entry name" value="DEAD"/>
    <property type="match status" value="1"/>
</dbReference>
<name>A0A1M5GVX6_9BACT</name>
<dbReference type="InterPro" id="IPR001650">
    <property type="entry name" value="Helicase_C-like"/>
</dbReference>
<dbReference type="InterPro" id="IPR005118">
    <property type="entry name" value="TRCF_C"/>
</dbReference>
<evidence type="ECO:0000256" key="10">
    <source>
        <dbReference type="ARBA" id="ARBA00061104"/>
    </source>
</evidence>
<evidence type="ECO:0000256" key="2">
    <source>
        <dbReference type="ARBA" id="ARBA00022490"/>
    </source>
</evidence>
<evidence type="ECO:0000259" key="14">
    <source>
        <dbReference type="PROSITE" id="PS51192"/>
    </source>
</evidence>
<feature type="domain" description="Helicase C-terminal" evidence="15">
    <location>
        <begin position="747"/>
        <end position="901"/>
    </location>
</feature>
<proteinExistence type="inferred from homology"/>
<dbReference type="SMART" id="SM00490">
    <property type="entry name" value="HELICc"/>
    <property type="match status" value="1"/>
</dbReference>
<dbReference type="GO" id="GO:0003678">
    <property type="term" value="F:DNA helicase activity"/>
    <property type="evidence" value="ECO:0007669"/>
    <property type="project" value="TreeGrafter"/>
</dbReference>
<keyword evidence="2 13" id="KW-0963">Cytoplasm</keyword>
<dbReference type="InterPro" id="IPR003711">
    <property type="entry name" value="CarD-like/TRCF_RID"/>
</dbReference>
<evidence type="ECO:0000256" key="8">
    <source>
        <dbReference type="ARBA" id="ARBA00023125"/>
    </source>
</evidence>
<dbReference type="PROSITE" id="PS51194">
    <property type="entry name" value="HELICASE_CTER"/>
    <property type="match status" value="1"/>
</dbReference>
<comment type="similarity">
    <text evidence="10 13">In the N-terminal section; belongs to the UvrB family.</text>
</comment>
<keyword evidence="8 13" id="KW-0238">DNA-binding</keyword>
<keyword evidence="5 13" id="KW-0378">Hydrolase</keyword>
<keyword evidence="7 13" id="KW-0067">ATP-binding</keyword>
<dbReference type="Gene3D" id="3.40.50.11180">
    <property type="match status" value="1"/>
</dbReference>
<dbReference type="OrthoDB" id="9804325at2"/>
<evidence type="ECO:0000313" key="17">
    <source>
        <dbReference type="Proteomes" id="UP000184041"/>
    </source>
</evidence>
<dbReference type="InterPro" id="IPR041471">
    <property type="entry name" value="UvrB_inter"/>
</dbReference>
<evidence type="ECO:0000256" key="5">
    <source>
        <dbReference type="ARBA" id="ARBA00022801"/>
    </source>
</evidence>
<dbReference type="GO" id="GO:0006355">
    <property type="term" value="P:regulation of DNA-templated transcription"/>
    <property type="evidence" value="ECO:0007669"/>
    <property type="project" value="UniProtKB-UniRule"/>
</dbReference>
<dbReference type="EC" id="3.6.4.-" evidence="13"/>
<dbReference type="GO" id="GO:0005737">
    <property type="term" value="C:cytoplasm"/>
    <property type="evidence" value="ECO:0007669"/>
    <property type="project" value="UniProtKB-SubCell"/>
</dbReference>
<dbReference type="Gene3D" id="3.40.50.300">
    <property type="entry name" value="P-loop containing nucleotide triphosphate hydrolases"/>
    <property type="match status" value="2"/>
</dbReference>
<protein>
    <recommendedName>
        <fullName evidence="12 13">Transcription-repair-coupling factor</fullName>
        <shortName evidence="13">TRCF</shortName>
        <ecNumber evidence="13">3.6.4.-</ecNumber>
    </recommendedName>
</protein>
<dbReference type="RefSeq" id="WP_073066499.1">
    <property type="nucleotide sequence ID" value="NZ_FQUS01000018.1"/>
</dbReference>
<dbReference type="PROSITE" id="PS51192">
    <property type="entry name" value="HELICASE_ATP_BIND_1"/>
    <property type="match status" value="1"/>
</dbReference>
<comment type="similarity">
    <text evidence="11 13">In the C-terminal section; belongs to the helicase family. RecG subfamily.</text>
</comment>
<dbReference type="PANTHER" id="PTHR47964">
    <property type="entry name" value="ATP-DEPENDENT DNA HELICASE HOMOLOG RECG, CHLOROPLASTIC"/>
    <property type="match status" value="1"/>
</dbReference>
<keyword evidence="9 13" id="KW-0234">DNA repair</keyword>
<evidence type="ECO:0000256" key="12">
    <source>
        <dbReference type="ARBA" id="ARBA00070128"/>
    </source>
</evidence>
<evidence type="ECO:0000256" key="6">
    <source>
        <dbReference type="ARBA" id="ARBA00022806"/>
    </source>
</evidence>
<dbReference type="Pfam" id="PF02559">
    <property type="entry name" value="CarD_TRCF_RID"/>
    <property type="match status" value="1"/>
</dbReference>
<evidence type="ECO:0000256" key="4">
    <source>
        <dbReference type="ARBA" id="ARBA00022763"/>
    </source>
</evidence>
<evidence type="ECO:0000256" key="3">
    <source>
        <dbReference type="ARBA" id="ARBA00022741"/>
    </source>
</evidence>
<dbReference type="NCBIfam" id="TIGR00580">
    <property type="entry name" value="mfd"/>
    <property type="match status" value="1"/>
</dbReference>
<dbReference type="HAMAP" id="MF_00969">
    <property type="entry name" value="TRCF"/>
    <property type="match status" value="1"/>
</dbReference>
<dbReference type="SMART" id="SM00487">
    <property type="entry name" value="DEXDc"/>
    <property type="match status" value="1"/>
</dbReference>
<dbReference type="STRING" id="1194090.SAMN05443144_11852"/>
<evidence type="ECO:0000256" key="11">
    <source>
        <dbReference type="ARBA" id="ARBA00061399"/>
    </source>
</evidence>
<keyword evidence="17" id="KW-1185">Reference proteome</keyword>
<dbReference type="Pfam" id="PF03461">
    <property type="entry name" value="TRCF"/>
    <property type="match status" value="1"/>
</dbReference>
<dbReference type="EMBL" id="FQUS01000018">
    <property type="protein sequence ID" value="SHG07906.1"/>
    <property type="molecule type" value="Genomic_DNA"/>
</dbReference>